<gene>
    <name evidence="2" type="ORF">ACFS7Y_19625</name>
</gene>
<keyword evidence="3" id="KW-1185">Reference proteome</keyword>
<accession>A0ABW6BMJ5</accession>
<evidence type="ECO:0000256" key="1">
    <source>
        <dbReference type="SAM" id="SignalP"/>
    </source>
</evidence>
<dbReference type="EMBL" id="JBHUPB010000014">
    <property type="protein sequence ID" value="MFD2969614.1"/>
    <property type="molecule type" value="Genomic_DNA"/>
</dbReference>
<feature type="chain" id="PRO_5047423784" evidence="1">
    <location>
        <begin position="30"/>
        <end position="175"/>
    </location>
</feature>
<organism evidence="2 3">
    <name type="scientific">Sphingobacterium bambusae</name>
    <dbReference type="NCBI Taxonomy" id="662858"/>
    <lineage>
        <taxon>Bacteria</taxon>
        <taxon>Pseudomonadati</taxon>
        <taxon>Bacteroidota</taxon>
        <taxon>Sphingobacteriia</taxon>
        <taxon>Sphingobacteriales</taxon>
        <taxon>Sphingobacteriaceae</taxon>
        <taxon>Sphingobacterium</taxon>
    </lineage>
</organism>
<dbReference type="Proteomes" id="UP001597525">
    <property type="component" value="Unassembled WGS sequence"/>
</dbReference>
<protein>
    <submittedName>
        <fullName evidence="2">Uncharacterized protein</fullName>
    </submittedName>
</protein>
<evidence type="ECO:0000313" key="3">
    <source>
        <dbReference type="Proteomes" id="UP001597525"/>
    </source>
</evidence>
<evidence type="ECO:0000313" key="2">
    <source>
        <dbReference type="EMBL" id="MFD2969614.1"/>
    </source>
</evidence>
<dbReference type="RefSeq" id="WP_320185447.1">
    <property type="nucleotide sequence ID" value="NZ_CP138332.1"/>
</dbReference>
<proteinExistence type="predicted"/>
<sequence length="175" mass="18896">MKKPIYQLLTSLFILTSLLSIHLPSFAQADEQRFKIELSISAGGKTAKTLLNSSSISFSRQDVYTLADSSKSSVVDQTTNKAPQLPRDIYLSADANSISTDAMEILAKHKGALSGTIIVTDAYNQSQVKRIQFSNALLSGYSDQISSYGYNGKPGSVAFSFLCKELTVDGISISP</sequence>
<name>A0ABW6BMJ5_9SPHI</name>
<keyword evidence="1" id="KW-0732">Signal</keyword>
<feature type="signal peptide" evidence="1">
    <location>
        <begin position="1"/>
        <end position="29"/>
    </location>
</feature>
<comment type="caution">
    <text evidence="2">The sequence shown here is derived from an EMBL/GenBank/DDBJ whole genome shotgun (WGS) entry which is preliminary data.</text>
</comment>
<reference evidence="3" key="1">
    <citation type="journal article" date="2019" name="Int. J. Syst. Evol. Microbiol.">
        <title>The Global Catalogue of Microorganisms (GCM) 10K type strain sequencing project: providing services to taxonomists for standard genome sequencing and annotation.</title>
        <authorList>
            <consortium name="The Broad Institute Genomics Platform"/>
            <consortium name="The Broad Institute Genome Sequencing Center for Infectious Disease"/>
            <person name="Wu L."/>
            <person name="Ma J."/>
        </authorList>
    </citation>
    <scope>NUCLEOTIDE SEQUENCE [LARGE SCALE GENOMIC DNA]</scope>
    <source>
        <strain evidence="3">KCTC 22814</strain>
    </source>
</reference>